<evidence type="ECO:0000256" key="1">
    <source>
        <dbReference type="SAM" id="SignalP"/>
    </source>
</evidence>
<organism evidence="3 4">
    <name type="scientific">Thiobacter aerophilum</name>
    <dbReference type="NCBI Taxonomy" id="3121275"/>
    <lineage>
        <taxon>Bacteria</taxon>
        <taxon>Pseudomonadati</taxon>
        <taxon>Pseudomonadota</taxon>
        <taxon>Betaproteobacteria</taxon>
        <taxon>Burkholderiales</taxon>
        <taxon>Thiobacteraceae</taxon>
        <taxon>Thiobacter</taxon>
    </lineage>
</organism>
<sequence length="956" mass="100341">MLTKRWLVIVACALTALTVSQPVFAWWNTGWAYRVPINVPAGASVNSTVKVDVDFAALLTAVGAVGTFDPASWRVVRADDTTLAATQEWTDMVYGGASDPPGNSRGELRFILQDAGPTTYYLYFDVLASGPKPANPQPPINGNFEVGGTGTQSPPGWSATKANPLFDAQVRPPDIVSVTTDGATVGNGTPPKLTDGTPYTGFYSYLLGARTNNEPNGFVGQAVTLTRSIAVPATNPGNLVFRYRVEGWDASDNGASDFDYLRVRLIGSTTTTLVGPGANNYTSYPFSPNKGLNQASNARSGWGQYNGWDTDTRGIHHAGMTLARGSEPWFTVTAPLAAYAGQTITLEIMARSYFEYRSWYHIDDVEWSVVAATLGTPSTRVVTPGGFNAYDTTTALGSITGFIKTKIAGQPFNLDLIALNATKTAIETGFVGAVKVELLNASNNSGALDANGCRNTWTTIQTLSPNPVFAAADQGRKTVSFQENNAWKDVRVRVSYPATGTPTVVGCSTDNFAIRPATLVWSATDSDWQTAGTTRVLNNGLANGGVVHKAGQPFTLTATAKNAAGNVTANYDGAPSVVAVSCALPTGCSAGTVSPGTWTASGGTVVSNTATYSEVGVISAQLADATFAAVDAADGSTAAERTIPSASQTVGRFVPDHFELSAANVPVFKTFGTTACSPRSFTYIGQPFGYSTVPVATVYAKNAAGQTTMNYAGSLWKLTASSVSQTYISIPATPALTTVLGAPTVASNNDGTGTISVNSSDTLAYTRPPSAPWPAPFNANITLSVSVQDASENGTGQGIITTTAPAIFNGGGSGIAFDSGNAFRYGRLRLSNAHGSERLPLKVPMNAEWFDGTVFRANTDDNCSSFTPSQVSFSNWLRNLNPGETTVTAVNFANGQGSIDLSAPGVGNSGAVTVTLDVPTWLEFPWAGAGPLDPQARATFGIYRGGQNMIYWRERY</sequence>
<keyword evidence="1" id="KW-0732">Signal</keyword>
<proteinExistence type="predicted"/>
<feature type="domain" description="DUF6701" evidence="2">
    <location>
        <begin position="505"/>
        <end position="955"/>
    </location>
</feature>
<protein>
    <submittedName>
        <fullName evidence="3">DUF6701 domain-containing protein</fullName>
    </submittedName>
</protein>
<dbReference type="Proteomes" id="UP001482231">
    <property type="component" value="Unassembled WGS sequence"/>
</dbReference>
<accession>A0ABV0EIR9</accession>
<dbReference type="Pfam" id="PF20419">
    <property type="entry name" value="DUF6701"/>
    <property type="match status" value="1"/>
</dbReference>
<comment type="caution">
    <text evidence="3">The sequence shown here is derived from an EMBL/GenBank/DDBJ whole genome shotgun (WGS) entry which is preliminary data.</text>
</comment>
<dbReference type="InterPro" id="IPR046524">
    <property type="entry name" value="DUF6701"/>
</dbReference>
<evidence type="ECO:0000259" key="2">
    <source>
        <dbReference type="Pfam" id="PF20419"/>
    </source>
</evidence>
<dbReference type="RefSeq" id="WP_347308412.1">
    <property type="nucleotide sequence ID" value="NZ_JBAJEX010000006.1"/>
</dbReference>
<gene>
    <name evidence="3" type="ORF">V6E02_08765</name>
</gene>
<feature type="chain" id="PRO_5047339481" evidence="1">
    <location>
        <begin position="26"/>
        <end position="956"/>
    </location>
</feature>
<dbReference type="EMBL" id="JBAJEX010000006">
    <property type="protein sequence ID" value="MEO1767302.1"/>
    <property type="molecule type" value="Genomic_DNA"/>
</dbReference>
<evidence type="ECO:0000313" key="3">
    <source>
        <dbReference type="EMBL" id="MEO1767302.1"/>
    </source>
</evidence>
<keyword evidence="4" id="KW-1185">Reference proteome</keyword>
<evidence type="ECO:0000313" key="4">
    <source>
        <dbReference type="Proteomes" id="UP001482231"/>
    </source>
</evidence>
<reference evidence="3 4" key="1">
    <citation type="submission" date="2024-02" db="EMBL/GenBank/DDBJ databases">
        <title>New thermophilic sulfur-oxidizing bacteria from a hot springs of the Uzon caldera (Kamchatka, Russia).</title>
        <authorList>
            <person name="Dukat A.M."/>
            <person name="Elcheninov A.G."/>
            <person name="Frolov E.N."/>
        </authorList>
    </citation>
    <scope>NUCLEOTIDE SEQUENCE [LARGE SCALE GENOMIC DNA]</scope>
    <source>
        <strain evidence="3 4">AK1</strain>
    </source>
</reference>
<name>A0ABV0EIR9_9BURK</name>
<feature type="signal peptide" evidence="1">
    <location>
        <begin position="1"/>
        <end position="25"/>
    </location>
</feature>